<feature type="region of interest" description="Disordered" evidence="1">
    <location>
        <begin position="576"/>
        <end position="605"/>
    </location>
</feature>
<dbReference type="OMA" id="SPMERMY"/>
<dbReference type="VEuPathDB" id="VectorBase:ASTE009212"/>
<feature type="compositionally biased region" description="Polar residues" evidence="1">
    <location>
        <begin position="310"/>
        <end position="319"/>
    </location>
</feature>
<evidence type="ECO:0000313" key="3">
    <source>
        <dbReference type="Proteomes" id="UP000076408"/>
    </source>
</evidence>
<feature type="compositionally biased region" description="Basic and acidic residues" evidence="1">
    <location>
        <begin position="393"/>
        <end position="403"/>
    </location>
</feature>
<dbReference type="VEuPathDB" id="VectorBase:ASTEI08450"/>
<protein>
    <submittedName>
        <fullName evidence="2">Uncharacterized protein</fullName>
    </submittedName>
</protein>
<proteinExistence type="predicted"/>
<feature type="compositionally biased region" description="Polar residues" evidence="1">
    <location>
        <begin position="283"/>
        <end position="301"/>
    </location>
</feature>
<name>A0A182YJ14_ANOST</name>
<feature type="region of interest" description="Disordered" evidence="1">
    <location>
        <begin position="629"/>
        <end position="657"/>
    </location>
</feature>
<sequence length="657" mass="73158">MVSAGRVNITRGIQTIRPETTNRYCQVSVARIRKPTATIHVQTEESLVPPVPVFNEIGCQTDEPLPRETCVGVTQTEAFAAHPVQRDEVGCQTVDMMTVDEPIETRNDRNVAQAAEQQQDQLDLELEEAEKNESTRVSVTNMLNDFAKQYGIDLQSPVEKKRPKSGSKKKEIEHLQECLANKTYKAMASKVNEKLGNLLEKHITEYGRETVASRERLIRWTKSFIRRQQRQNRAAAASAVPSRKIVLVRKVVRAPQRPAVEEKGVQCVPGLDTVRVTVGTQWQRQKPTVTKKTPVSGQSKATRTRPIPTKPTSTDSKTCSAGARQPMRQTKLSSYAKELDDASSKPTKAAAPPPPPPQPAAKKRTRSEKKALKETTEICIEETPSPPSSPTPERSDPELDRKHFPYRSPPTYPTQCSKATETSFLTPSRARNLAPELMNNERQSRSYHNAANINRSFNPAVLLSPLERMYVDPAPAPVASSHRPEYNTFLVPLRSTESVPPTPQRIMYLNPPERRVLLRSGPSSGPSVREKPPEISIISSQQLYSQIGLAVEKALKNQTLPTLASMYGEPFVEVFNGGGQTPQRAANEAERSNEQAAKQQQDQAKITDKFVCSSGKVDAHYQGSQQHFVRPPFHTDRSPSLSPIVYDDENSGDEMIL</sequence>
<feature type="region of interest" description="Disordered" evidence="1">
    <location>
        <begin position="283"/>
        <end position="417"/>
    </location>
</feature>
<feature type="compositionally biased region" description="Low complexity" evidence="1">
    <location>
        <begin position="595"/>
        <end position="604"/>
    </location>
</feature>
<accession>A0A182YJ14</accession>
<reference evidence="3" key="1">
    <citation type="journal article" date="2014" name="Genome Biol.">
        <title>Genome analysis of a major urban malaria vector mosquito, Anopheles stephensi.</title>
        <authorList>
            <person name="Jiang X."/>
            <person name="Peery A."/>
            <person name="Hall A.B."/>
            <person name="Sharma A."/>
            <person name="Chen X.G."/>
            <person name="Waterhouse R.M."/>
            <person name="Komissarov A."/>
            <person name="Riehle M.M."/>
            <person name="Shouche Y."/>
            <person name="Sharakhova M.V."/>
            <person name="Lawson D."/>
            <person name="Pakpour N."/>
            <person name="Arensburger P."/>
            <person name="Davidson V.L."/>
            <person name="Eiglmeier K."/>
            <person name="Emrich S."/>
            <person name="George P."/>
            <person name="Kennedy R.C."/>
            <person name="Mane S.P."/>
            <person name="Maslen G."/>
            <person name="Oringanje C."/>
            <person name="Qi Y."/>
            <person name="Settlage R."/>
            <person name="Tojo M."/>
            <person name="Tubio J.M."/>
            <person name="Unger M.F."/>
            <person name="Wang B."/>
            <person name="Vernick K.D."/>
            <person name="Ribeiro J.M."/>
            <person name="James A.A."/>
            <person name="Michel K."/>
            <person name="Riehle M.A."/>
            <person name="Luckhart S."/>
            <person name="Sharakhov I.V."/>
            <person name="Tu Z."/>
        </authorList>
    </citation>
    <scope>NUCLEOTIDE SEQUENCE [LARGE SCALE GENOMIC DNA]</scope>
    <source>
        <strain evidence="3">Indian</strain>
    </source>
</reference>
<organism evidence="2 3">
    <name type="scientific">Anopheles stephensi</name>
    <name type="common">Indo-Pakistan malaria mosquito</name>
    <dbReference type="NCBI Taxonomy" id="30069"/>
    <lineage>
        <taxon>Eukaryota</taxon>
        <taxon>Metazoa</taxon>
        <taxon>Ecdysozoa</taxon>
        <taxon>Arthropoda</taxon>
        <taxon>Hexapoda</taxon>
        <taxon>Insecta</taxon>
        <taxon>Pterygota</taxon>
        <taxon>Neoptera</taxon>
        <taxon>Endopterygota</taxon>
        <taxon>Diptera</taxon>
        <taxon>Nematocera</taxon>
        <taxon>Culicoidea</taxon>
        <taxon>Culicidae</taxon>
        <taxon>Anophelinae</taxon>
        <taxon>Anopheles</taxon>
    </lineage>
</organism>
<evidence type="ECO:0000313" key="2">
    <source>
        <dbReference type="EnsemblMetazoa" id="ASTEI08450-PA"/>
    </source>
</evidence>
<evidence type="ECO:0000256" key="1">
    <source>
        <dbReference type="SAM" id="MobiDB-lite"/>
    </source>
</evidence>
<feature type="compositionally biased region" description="Acidic residues" evidence="1">
    <location>
        <begin position="646"/>
        <end position="657"/>
    </location>
</feature>
<keyword evidence="3" id="KW-1185">Reference proteome</keyword>
<dbReference type="AlphaFoldDB" id="A0A182YJ14"/>
<reference evidence="2" key="2">
    <citation type="submission" date="2020-05" db="UniProtKB">
        <authorList>
            <consortium name="EnsemblMetazoa"/>
        </authorList>
    </citation>
    <scope>IDENTIFICATION</scope>
    <source>
        <strain evidence="2">Indian</strain>
    </source>
</reference>
<dbReference type="EnsemblMetazoa" id="ASTEI08450-RA">
    <property type="protein sequence ID" value="ASTEI08450-PA"/>
    <property type="gene ID" value="ASTEI08450"/>
</dbReference>
<dbReference type="Proteomes" id="UP000076408">
    <property type="component" value="Unassembled WGS sequence"/>
</dbReference>